<protein>
    <recommendedName>
        <fullName evidence="17">Dynamin-like GTPase OPA1, mitochondrial</fullName>
        <ecNumber evidence="3">3.6.5.5</ecNumber>
    </recommendedName>
</protein>
<keyword evidence="15" id="KW-0472">Membrane</keyword>
<dbReference type="InterPro" id="IPR030381">
    <property type="entry name" value="G_DYNAMIN_dom"/>
</dbReference>
<evidence type="ECO:0000256" key="17">
    <source>
        <dbReference type="ARBA" id="ARBA00044791"/>
    </source>
</evidence>
<dbReference type="InterPro" id="IPR045063">
    <property type="entry name" value="Dynamin_N"/>
</dbReference>
<dbReference type="EC" id="3.6.5.5" evidence="3"/>
<name>A0A2G8LLI6_STIJA</name>
<feature type="domain" description="Dynamin-type G" evidence="20">
    <location>
        <begin position="211"/>
        <end position="487"/>
    </location>
</feature>
<proteinExistence type="predicted"/>
<evidence type="ECO:0000256" key="2">
    <source>
        <dbReference type="ARBA" id="ARBA00004569"/>
    </source>
</evidence>
<dbReference type="GO" id="GO:0006915">
    <property type="term" value="P:apoptotic process"/>
    <property type="evidence" value="ECO:0007669"/>
    <property type="project" value="UniProtKB-KW"/>
</dbReference>
<accession>A0A2G8LLI6</accession>
<dbReference type="GO" id="GO:0000266">
    <property type="term" value="P:mitochondrial fission"/>
    <property type="evidence" value="ECO:0007669"/>
    <property type="project" value="TreeGrafter"/>
</dbReference>
<dbReference type="Proteomes" id="UP000230750">
    <property type="component" value="Unassembled WGS sequence"/>
</dbReference>
<evidence type="ECO:0000259" key="20">
    <source>
        <dbReference type="PROSITE" id="PS51718"/>
    </source>
</evidence>
<dbReference type="GO" id="GO:0048312">
    <property type="term" value="P:intracellular distribution of mitochondria"/>
    <property type="evidence" value="ECO:0007669"/>
    <property type="project" value="TreeGrafter"/>
</dbReference>
<dbReference type="InterPro" id="IPR027417">
    <property type="entry name" value="P-loop_NTPase"/>
</dbReference>
<dbReference type="PRINTS" id="PR00195">
    <property type="entry name" value="DYNAMIN"/>
</dbReference>
<dbReference type="PANTHER" id="PTHR11566">
    <property type="entry name" value="DYNAMIN"/>
    <property type="match status" value="1"/>
</dbReference>
<dbReference type="GO" id="GO:0008053">
    <property type="term" value="P:mitochondrial fusion"/>
    <property type="evidence" value="ECO:0007669"/>
    <property type="project" value="TreeGrafter"/>
</dbReference>
<dbReference type="GO" id="GO:0008017">
    <property type="term" value="F:microtubule binding"/>
    <property type="evidence" value="ECO:0007669"/>
    <property type="project" value="TreeGrafter"/>
</dbReference>
<keyword evidence="5" id="KW-0053">Apoptosis</keyword>
<dbReference type="GO" id="GO:0005525">
    <property type="term" value="F:GTP binding"/>
    <property type="evidence" value="ECO:0007669"/>
    <property type="project" value="UniProtKB-KW"/>
</dbReference>
<keyword evidence="4" id="KW-0812">Transmembrane</keyword>
<evidence type="ECO:0000256" key="7">
    <source>
        <dbReference type="ARBA" id="ARBA00022792"/>
    </source>
</evidence>
<comment type="catalytic activity">
    <reaction evidence="18">
        <text>GTP + H2O = GDP + phosphate + H(+)</text>
        <dbReference type="Rhea" id="RHEA:19669"/>
        <dbReference type="ChEBI" id="CHEBI:15377"/>
        <dbReference type="ChEBI" id="CHEBI:15378"/>
        <dbReference type="ChEBI" id="CHEBI:37565"/>
        <dbReference type="ChEBI" id="CHEBI:43474"/>
        <dbReference type="ChEBI" id="CHEBI:58189"/>
        <dbReference type="EC" id="3.6.5.5"/>
    </reaction>
</comment>
<dbReference type="STRING" id="307972.A0A2G8LLI6"/>
<evidence type="ECO:0000313" key="22">
    <source>
        <dbReference type="Proteomes" id="UP000230750"/>
    </source>
</evidence>
<evidence type="ECO:0000256" key="3">
    <source>
        <dbReference type="ARBA" id="ARBA00011980"/>
    </source>
</evidence>
<feature type="coiled-coil region" evidence="19">
    <location>
        <begin position="146"/>
        <end position="173"/>
    </location>
</feature>
<evidence type="ECO:0000256" key="11">
    <source>
        <dbReference type="ARBA" id="ARBA00023054"/>
    </source>
</evidence>
<keyword evidence="11 19" id="KW-0175">Coiled coil</keyword>
<evidence type="ECO:0000256" key="10">
    <source>
        <dbReference type="ARBA" id="ARBA00022989"/>
    </source>
</evidence>
<dbReference type="SUPFAM" id="SSF52540">
    <property type="entry name" value="P-loop containing nucleoside triphosphate hydrolases"/>
    <property type="match status" value="1"/>
</dbReference>
<evidence type="ECO:0000256" key="15">
    <source>
        <dbReference type="ARBA" id="ARBA00023136"/>
    </source>
</evidence>
<evidence type="ECO:0000256" key="13">
    <source>
        <dbReference type="ARBA" id="ARBA00023128"/>
    </source>
</evidence>
<evidence type="ECO:0000256" key="14">
    <source>
        <dbReference type="ARBA" id="ARBA00023134"/>
    </source>
</evidence>
<dbReference type="Pfam" id="PF00350">
    <property type="entry name" value="Dynamin_N"/>
    <property type="match status" value="1"/>
</dbReference>
<dbReference type="InterPro" id="IPR001401">
    <property type="entry name" value="Dynamin_GTPase"/>
</dbReference>
<reference evidence="21 22" key="1">
    <citation type="journal article" date="2017" name="PLoS Biol.">
        <title>The sea cucumber genome provides insights into morphological evolution and visceral regeneration.</title>
        <authorList>
            <person name="Zhang X."/>
            <person name="Sun L."/>
            <person name="Yuan J."/>
            <person name="Sun Y."/>
            <person name="Gao Y."/>
            <person name="Zhang L."/>
            <person name="Li S."/>
            <person name="Dai H."/>
            <person name="Hamel J.F."/>
            <person name="Liu C."/>
            <person name="Yu Y."/>
            <person name="Liu S."/>
            <person name="Lin W."/>
            <person name="Guo K."/>
            <person name="Jin S."/>
            <person name="Xu P."/>
            <person name="Storey K.B."/>
            <person name="Huan P."/>
            <person name="Zhang T."/>
            <person name="Zhou Y."/>
            <person name="Zhang J."/>
            <person name="Lin C."/>
            <person name="Li X."/>
            <person name="Xing L."/>
            <person name="Huo D."/>
            <person name="Sun M."/>
            <person name="Wang L."/>
            <person name="Mercier A."/>
            <person name="Li F."/>
            <person name="Yang H."/>
            <person name="Xiang J."/>
        </authorList>
    </citation>
    <scope>NUCLEOTIDE SEQUENCE [LARGE SCALE GENOMIC DNA]</scope>
    <source>
        <strain evidence="21">Shaxun</strain>
        <tissue evidence="21">Muscle</tissue>
    </source>
</reference>
<keyword evidence="10" id="KW-1133">Transmembrane helix</keyword>
<evidence type="ECO:0000313" key="21">
    <source>
        <dbReference type="EMBL" id="PIK61030.1"/>
    </source>
</evidence>
<keyword evidence="9" id="KW-0809">Transit peptide</keyword>
<dbReference type="InterPro" id="IPR045817">
    <property type="entry name" value="OPA1_C"/>
</dbReference>
<evidence type="ECO:0000256" key="5">
    <source>
        <dbReference type="ARBA" id="ARBA00022703"/>
    </source>
</evidence>
<keyword evidence="12" id="KW-0446">Lipid-binding</keyword>
<dbReference type="PROSITE" id="PS51718">
    <property type="entry name" value="G_DYNAMIN_2"/>
    <property type="match status" value="1"/>
</dbReference>
<evidence type="ECO:0000256" key="19">
    <source>
        <dbReference type="SAM" id="Coils"/>
    </source>
</evidence>
<dbReference type="SMART" id="SM00053">
    <property type="entry name" value="DYNc"/>
    <property type="match status" value="1"/>
</dbReference>
<evidence type="ECO:0000256" key="12">
    <source>
        <dbReference type="ARBA" id="ARBA00023121"/>
    </source>
</evidence>
<dbReference type="GO" id="GO:0005758">
    <property type="term" value="C:mitochondrial intermembrane space"/>
    <property type="evidence" value="ECO:0007669"/>
    <property type="project" value="UniProtKB-SubCell"/>
</dbReference>
<dbReference type="CDD" id="cd08771">
    <property type="entry name" value="DLP_1"/>
    <property type="match status" value="1"/>
</dbReference>
<evidence type="ECO:0000256" key="1">
    <source>
        <dbReference type="ARBA" id="ARBA00004434"/>
    </source>
</evidence>
<evidence type="ECO:0000256" key="9">
    <source>
        <dbReference type="ARBA" id="ARBA00022946"/>
    </source>
</evidence>
<evidence type="ECO:0000256" key="8">
    <source>
        <dbReference type="ARBA" id="ARBA00022801"/>
    </source>
</evidence>
<keyword evidence="8" id="KW-0378">Hydrolase</keyword>
<dbReference type="AlphaFoldDB" id="A0A2G8LLI6"/>
<dbReference type="GO" id="GO:0008289">
    <property type="term" value="F:lipid binding"/>
    <property type="evidence" value="ECO:0007669"/>
    <property type="project" value="UniProtKB-KW"/>
</dbReference>
<keyword evidence="16" id="KW-1015">Disulfide bond</keyword>
<keyword evidence="22" id="KW-1185">Reference proteome</keyword>
<dbReference type="GO" id="GO:0016559">
    <property type="term" value="P:peroxisome fission"/>
    <property type="evidence" value="ECO:0007669"/>
    <property type="project" value="TreeGrafter"/>
</dbReference>
<dbReference type="PANTHER" id="PTHR11566:SF67">
    <property type="entry name" value="DYNAMIN-LIKE 120 KDA PROTEIN, MITOCHONDRIAL"/>
    <property type="match status" value="1"/>
</dbReference>
<dbReference type="Pfam" id="PF19434">
    <property type="entry name" value="OPA1_C"/>
    <property type="match status" value="1"/>
</dbReference>
<keyword evidence="13" id="KW-0496">Mitochondrion</keyword>
<comment type="subcellular location">
    <subcellularLocation>
        <location evidence="1">Mitochondrion inner membrane</location>
        <topology evidence="1">Single-pass membrane protein</topology>
    </subcellularLocation>
    <subcellularLocation>
        <location evidence="2">Mitochondrion intermembrane space</location>
    </subcellularLocation>
</comment>
<evidence type="ECO:0000256" key="6">
    <source>
        <dbReference type="ARBA" id="ARBA00022741"/>
    </source>
</evidence>
<evidence type="ECO:0000256" key="16">
    <source>
        <dbReference type="ARBA" id="ARBA00023157"/>
    </source>
</evidence>
<sequence length="645" mass="73219">KYESWKDRLPDLSWLSDLVPNNERSRQVIADMKQYMSFIRLPEKGWLKKKIEAVKEAMPERKEGIFPIPELLVGSGQNIDLASLAENVGSPISVSLQSSQEGSTDKSAKCVSHYKAHDIKLVLGGKVWDILFSLQNEEKDHLGKVQEEFMEAQLRYQREIERLEKDNKRLKKSLLLRGDKNAVRKEKKSLIDMYSEVLDTMSDFDDNYQMQDHLPRVVVVGDQSAGKTSVLEMIAQARIFPRGAGEMMTRSPVKVTLSEGPEHIAQFNDSSKEYDLTKESELKALRKEIEMRMKSSVQEGKTISPEVISLSVRGPGIQRMVLVDLPGMINTVTTGMAADTKSAIQELSKRYMSNPNAIILCIQDGAVDAERSIVTDLVSSIDPSGKRTIFVLTKVDLAEKGSASPSRIRQILEGRLFPMKALGYFAVVTGKGSSDDSISTIRMYEEQFFRNSQLFKSGTFKPNQMNTQNLSFAVSDCFWKMVRESVEQQSDIYRASRFNLETEWKNNFSRIRELDRDELFERAKGEILDEVLCLSEITAKHWEEVINNVFWDRVAGYVFEGIYIPSAQSNDSGTFNTSVDIKLKQWAEQTLPKTSVEVGSEALMKEFDRLIEKSKANKDTDVLFDKLKSAVKSKAWRDINGRPMQ</sequence>
<comment type="caution">
    <text evidence="21">The sequence shown here is derived from an EMBL/GenBank/DDBJ whole genome shotgun (WGS) entry which is preliminary data.</text>
</comment>
<dbReference type="EMBL" id="MRZV01000042">
    <property type="protein sequence ID" value="PIK61030.1"/>
    <property type="molecule type" value="Genomic_DNA"/>
</dbReference>
<dbReference type="Gene3D" id="3.40.50.300">
    <property type="entry name" value="P-loop containing nucleotide triphosphate hydrolases"/>
    <property type="match status" value="1"/>
</dbReference>
<keyword evidence="7" id="KW-0999">Mitochondrion inner membrane</keyword>
<keyword evidence="14" id="KW-0342">GTP-binding</keyword>
<gene>
    <name evidence="21" type="ORF">BSL78_02023</name>
</gene>
<organism evidence="21 22">
    <name type="scientific">Stichopus japonicus</name>
    <name type="common">Sea cucumber</name>
    <dbReference type="NCBI Taxonomy" id="307972"/>
    <lineage>
        <taxon>Eukaryota</taxon>
        <taxon>Metazoa</taxon>
        <taxon>Echinodermata</taxon>
        <taxon>Eleutherozoa</taxon>
        <taxon>Echinozoa</taxon>
        <taxon>Holothuroidea</taxon>
        <taxon>Aspidochirotacea</taxon>
        <taxon>Aspidochirotida</taxon>
        <taxon>Stichopodidae</taxon>
        <taxon>Apostichopus</taxon>
    </lineage>
</organism>
<evidence type="ECO:0000256" key="4">
    <source>
        <dbReference type="ARBA" id="ARBA00022692"/>
    </source>
</evidence>
<dbReference type="GO" id="GO:0003924">
    <property type="term" value="F:GTPase activity"/>
    <property type="evidence" value="ECO:0007669"/>
    <property type="project" value="InterPro"/>
</dbReference>
<dbReference type="FunFam" id="3.40.50.300:FF:000171">
    <property type="entry name" value="Dynamin-like 120 kDa protein, mitochondrial"/>
    <property type="match status" value="1"/>
</dbReference>
<dbReference type="GO" id="GO:0005874">
    <property type="term" value="C:microtubule"/>
    <property type="evidence" value="ECO:0007669"/>
    <property type="project" value="TreeGrafter"/>
</dbReference>
<evidence type="ECO:0000256" key="18">
    <source>
        <dbReference type="ARBA" id="ARBA00048040"/>
    </source>
</evidence>
<dbReference type="OrthoDB" id="415706at2759"/>
<feature type="non-terminal residue" evidence="21">
    <location>
        <position position="1"/>
    </location>
</feature>
<dbReference type="GO" id="GO:0005743">
    <property type="term" value="C:mitochondrial inner membrane"/>
    <property type="evidence" value="ECO:0007669"/>
    <property type="project" value="UniProtKB-SubCell"/>
</dbReference>
<dbReference type="InterPro" id="IPR022812">
    <property type="entry name" value="Dynamin"/>
</dbReference>
<dbReference type="GO" id="GO:0006897">
    <property type="term" value="P:endocytosis"/>
    <property type="evidence" value="ECO:0007669"/>
    <property type="project" value="TreeGrafter"/>
</dbReference>
<keyword evidence="6" id="KW-0547">Nucleotide-binding</keyword>